<dbReference type="SMART" id="SM00767">
    <property type="entry name" value="DCD"/>
    <property type="match status" value="1"/>
</dbReference>
<protein>
    <recommendedName>
        <fullName evidence="2">DCD domain-containing protein</fullName>
    </recommendedName>
</protein>
<feature type="region of interest" description="Disordered" evidence="1">
    <location>
        <begin position="1"/>
        <end position="20"/>
    </location>
</feature>
<evidence type="ECO:0000313" key="3">
    <source>
        <dbReference type="EMBL" id="KAK6147985.1"/>
    </source>
</evidence>
<dbReference type="PROSITE" id="PS51222">
    <property type="entry name" value="DCD"/>
    <property type="match status" value="1"/>
</dbReference>
<dbReference type="Pfam" id="PF10539">
    <property type="entry name" value="Dev_Cell_Death"/>
    <property type="match status" value="1"/>
</dbReference>
<name>A0ABR0WPC4_REHGL</name>
<evidence type="ECO:0000259" key="2">
    <source>
        <dbReference type="PROSITE" id="PS51222"/>
    </source>
</evidence>
<dbReference type="PANTHER" id="PTHR46444:SF19">
    <property type="entry name" value="OS02G0745600 PROTEIN"/>
    <property type="match status" value="1"/>
</dbReference>
<gene>
    <name evidence="3" type="ORF">DH2020_018897</name>
</gene>
<sequence>MAKDKGKKLKTKGKKVGRPNAKIKKVKVPKVSPKETIVPALPAPLTDPVEATASNNNGTAARGKEKKREKAKHLSGFIFMCNPTTKLECYQYRVFGLPLGKKEVVEEIKPGAKLFLFDFEKKLLYGIYEATSAGKLNLEPAAFRGKFPAQVKFKIFKECLPLSENSLRQIIRENYTGSKFKQELSGKQVKKLLSSFRPLTASSSQPAPHALANVSLSRAMPASAMENQFKHTGRLPVMEVPYLAEMQYSRIPPFVEPQHVRQVNVLQHGYHRAPGYVERVNPTLDHQSLPPKSSYYVVNSQRPSYTEGVAHGVQEPSYSRYRTIEDRPPHDQITSLERRYLAVEETASHDHVTNLERRYLTIDERAPRDQVTIMERQYHQLPLQREALYQDNVAAYNPAAPSLYASSSVTQPQVHAPYHPLPLQRGSQYEDSVVAYNSNPTAPSQYTASAIYRDNVVAYVPSVTPPQAGISQGSAPISSYYSYNAANHLSR</sequence>
<dbReference type="EMBL" id="JABTTQ020000010">
    <property type="protein sequence ID" value="KAK6147985.1"/>
    <property type="molecule type" value="Genomic_DNA"/>
</dbReference>
<accession>A0ABR0WPC4</accession>
<dbReference type="Proteomes" id="UP001318860">
    <property type="component" value="Unassembled WGS sequence"/>
</dbReference>
<feature type="region of interest" description="Disordered" evidence="1">
    <location>
        <begin position="42"/>
        <end position="68"/>
    </location>
</feature>
<comment type="caution">
    <text evidence="3">The sequence shown here is derived from an EMBL/GenBank/DDBJ whole genome shotgun (WGS) entry which is preliminary data.</text>
</comment>
<dbReference type="PANTHER" id="PTHR46444">
    <property type="entry name" value="DCD (DEVELOPMENT AND CELL DEATH) DOMAIN PROTEIN-RELATED"/>
    <property type="match status" value="1"/>
</dbReference>
<keyword evidence="4" id="KW-1185">Reference proteome</keyword>
<organism evidence="3 4">
    <name type="scientific">Rehmannia glutinosa</name>
    <name type="common">Chinese foxglove</name>
    <dbReference type="NCBI Taxonomy" id="99300"/>
    <lineage>
        <taxon>Eukaryota</taxon>
        <taxon>Viridiplantae</taxon>
        <taxon>Streptophyta</taxon>
        <taxon>Embryophyta</taxon>
        <taxon>Tracheophyta</taxon>
        <taxon>Spermatophyta</taxon>
        <taxon>Magnoliopsida</taxon>
        <taxon>eudicotyledons</taxon>
        <taxon>Gunneridae</taxon>
        <taxon>Pentapetalae</taxon>
        <taxon>asterids</taxon>
        <taxon>lamiids</taxon>
        <taxon>Lamiales</taxon>
        <taxon>Orobanchaceae</taxon>
        <taxon>Rehmannieae</taxon>
        <taxon>Rehmannia</taxon>
    </lineage>
</organism>
<evidence type="ECO:0000313" key="4">
    <source>
        <dbReference type="Proteomes" id="UP001318860"/>
    </source>
</evidence>
<feature type="domain" description="DCD" evidence="2">
    <location>
        <begin position="72"/>
        <end position="198"/>
    </location>
</feature>
<evidence type="ECO:0000256" key="1">
    <source>
        <dbReference type="SAM" id="MobiDB-lite"/>
    </source>
</evidence>
<dbReference type="InterPro" id="IPR013989">
    <property type="entry name" value="Dev_and_cell_death_domain"/>
</dbReference>
<reference evidence="3 4" key="1">
    <citation type="journal article" date="2021" name="Comput. Struct. Biotechnol. J.">
        <title>De novo genome assembly of the potent medicinal plant Rehmannia glutinosa using nanopore technology.</title>
        <authorList>
            <person name="Ma L."/>
            <person name="Dong C."/>
            <person name="Song C."/>
            <person name="Wang X."/>
            <person name="Zheng X."/>
            <person name="Niu Y."/>
            <person name="Chen S."/>
            <person name="Feng W."/>
        </authorList>
    </citation>
    <scope>NUCLEOTIDE SEQUENCE [LARGE SCALE GENOMIC DNA]</scope>
    <source>
        <strain evidence="3">DH-2019</strain>
    </source>
</reference>
<proteinExistence type="predicted"/>